<evidence type="ECO:0000313" key="2">
    <source>
        <dbReference type="Proteomes" id="UP000295345"/>
    </source>
</evidence>
<dbReference type="AlphaFoldDB" id="A0A4R4TT32"/>
<accession>A0A4R4TT32</accession>
<dbReference type="OrthoDB" id="4147066at2"/>
<comment type="caution">
    <text evidence="1">The sequence shown here is derived from an EMBL/GenBank/DDBJ whole genome shotgun (WGS) entry which is preliminary data.</text>
</comment>
<dbReference type="EMBL" id="SMKI01000034">
    <property type="protein sequence ID" value="TDC78373.1"/>
    <property type="molecule type" value="Genomic_DNA"/>
</dbReference>
<dbReference type="Proteomes" id="UP000295345">
    <property type="component" value="Unassembled WGS sequence"/>
</dbReference>
<dbReference type="RefSeq" id="WP_132816685.1">
    <property type="nucleotide sequence ID" value="NZ_SMKI01000034.1"/>
</dbReference>
<proteinExistence type="predicted"/>
<protein>
    <submittedName>
        <fullName evidence="1">Uncharacterized protein</fullName>
    </submittedName>
</protein>
<organism evidence="1 2">
    <name type="scientific">Streptomyces hainanensis</name>
    <dbReference type="NCBI Taxonomy" id="402648"/>
    <lineage>
        <taxon>Bacteria</taxon>
        <taxon>Bacillati</taxon>
        <taxon>Actinomycetota</taxon>
        <taxon>Actinomycetes</taxon>
        <taxon>Kitasatosporales</taxon>
        <taxon>Streptomycetaceae</taxon>
        <taxon>Streptomyces</taxon>
    </lineage>
</organism>
<keyword evidence="2" id="KW-1185">Reference proteome</keyword>
<sequence length="267" mass="29446">MGNPTTLLDYEIIASPYPLVAARSTASPPASLDLVVSNSGSEVVYCKWIAVTVPVGDLAQSLTTDFSAIRASANPSGDWSFDKVTDNTLYGVPQDEKAVFAGKPTTDPARVAENGVILGLYNIPVNKQPGITSLHIRENVSRDGTTWTRNDRYLRLVKGTVARTNEPRSFYASPSDVDRATEVTLHWDGSPDLGYWIERPDGKDPAPVPDPTSYKVGRIDRTTTFHLLVRDTRDEQHQVRYRLSTTVTVRNPKYDAAQVRNLLVGEE</sequence>
<evidence type="ECO:0000313" key="1">
    <source>
        <dbReference type="EMBL" id="TDC78373.1"/>
    </source>
</evidence>
<reference evidence="1 2" key="1">
    <citation type="submission" date="2019-03" db="EMBL/GenBank/DDBJ databases">
        <title>Draft genome sequences of novel Actinobacteria.</title>
        <authorList>
            <person name="Sahin N."/>
            <person name="Ay H."/>
            <person name="Saygin H."/>
        </authorList>
    </citation>
    <scope>NUCLEOTIDE SEQUENCE [LARGE SCALE GENOMIC DNA]</scope>
    <source>
        <strain evidence="1 2">DSM 41900</strain>
    </source>
</reference>
<gene>
    <name evidence="1" type="ORF">E1283_05235</name>
</gene>
<name>A0A4R4TT32_9ACTN</name>